<proteinExistence type="predicted"/>
<gene>
    <name evidence="3" type="ORF">M9Y10_009904</name>
</gene>
<comment type="caution">
    <text evidence="3">The sequence shown here is derived from an EMBL/GenBank/DDBJ whole genome shotgun (WGS) entry which is preliminary data.</text>
</comment>
<sequence>MINKALWNNSSRKEKNKLRKEIGNHREPRHETEEPVVPQNTEEPREPYHVIGVPRYYTEEPYHVIEEPRVPRYYTEEPREPYHVIGVPRYYTEEPYHVIEEPRVPRYQYVLEESYNYLIPPIQQPPPMRQTPPIQQPLPMRQQAQISQEQMQPPPQTQTVQEKMQPSQAQISQEQMQPPPQTKDQTQIQIQKANEKIQKENKPKKFLDLMLSLMNEEEEENETISEDDRKTIARFIGRQFKKEIVKQSASYDDKIKEMQEKIQELTLKLAAKEASKPREISDSLWSCESFNHKIEEKVTEKVHEKYKKIEQSVIVLDQKTIELERSLFEVRKYSCSRDAQKLLDMMNHFVNNYNEYHPTPELNNEYQTIIYRLPLIIGSKAFDTKYATVSQKQKISIVSAFKPDVKDLIF</sequence>
<feature type="region of interest" description="Disordered" evidence="2">
    <location>
        <begin position="123"/>
        <end position="201"/>
    </location>
</feature>
<feature type="compositionally biased region" description="Basic and acidic residues" evidence="2">
    <location>
        <begin position="19"/>
        <end position="33"/>
    </location>
</feature>
<evidence type="ECO:0000256" key="2">
    <source>
        <dbReference type="SAM" id="MobiDB-lite"/>
    </source>
</evidence>
<keyword evidence="4" id="KW-1185">Reference proteome</keyword>
<protein>
    <submittedName>
        <fullName evidence="3">Uncharacterized protein</fullName>
    </submittedName>
</protein>
<dbReference type="Proteomes" id="UP001470230">
    <property type="component" value="Unassembled WGS sequence"/>
</dbReference>
<keyword evidence="1" id="KW-0175">Coiled coil</keyword>
<evidence type="ECO:0000256" key="1">
    <source>
        <dbReference type="SAM" id="Coils"/>
    </source>
</evidence>
<reference evidence="3 4" key="1">
    <citation type="submission" date="2024-04" db="EMBL/GenBank/DDBJ databases">
        <title>Tritrichomonas musculus Genome.</title>
        <authorList>
            <person name="Alves-Ferreira E."/>
            <person name="Grigg M."/>
            <person name="Lorenzi H."/>
            <person name="Galac M."/>
        </authorList>
    </citation>
    <scope>NUCLEOTIDE SEQUENCE [LARGE SCALE GENOMIC DNA]</scope>
    <source>
        <strain evidence="3 4">EAF2021</strain>
    </source>
</reference>
<organism evidence="3 4">
    <name type="scientific">Tritrichomonas musculus</name>
    <dbReference type="NCBI Taxonomy" id="1915356"/>
    <lineage>
        <taxon>Eukaryota</taxon>
        <taxon>Metamonada</taxon>
        <taxon>Parabasalia</taxon>
        <taxon>Tritrichomonadida</taxon>
        <taxon>Tritrichomonadidae</taxon>
        <taxon>Tritrichomonas</taxon>
    </lineage>
</organism>
<feature type="compositionally biased region" description="Polar residues" evidence="2">
    <location>
        <begin position="164"/>
        <end position="174"/>
    </location>
</feature>
<feature type="compositionally biased region" description="Polar residues" evidence="2">
    <location>
        <begin position="1"/>
        <end position="10"/>
    </location>
</feature>
<evidence type="ECO:0000313" key="3">
    <source>
        <dbReference type="EMBL" id="KAK8866935.1"/>
    </source>
</evidence>
<feature type="compositionally biased region" description="Pro residues" evidence="2">
    <location>
        <begin position="123"/>
        <end position="136"/>
    </location>
</feature>
<feature type="coiled-coil region" evidence="1">
    <location>
        <begin position="241"/>
        <end position="275"/>
    </location>
</feature>
<dbReference type="EMBL" id="JAPFFF010000015">
    <property type="protein sequence ID" value="KAK8866935.1"/>
    <property type="molecule type" value="Genomic_DNA"/>
</dbReference>
<evidence type="ECO:0000313" key="4">
    <source>
        <dbReference type="Proteomes" id="UP001470230"/>
    </source>
</evidence>
<feature type="compositionally biased region" description="Low complexity" evidence="2">
    <location>
        <begin position="182"/>
        <end position="192"/>
    </location>
</feature>
<name>A0ABR2IPT6_9EUKA</name>
<accession>A0ABR2IPT6</accession>
<feature type="region of interest" description="Disordered" evidence="2">
    <location>
        <begin position="1"/>
        <end position="44"/>
    </location>
</feature>